<accession>A0A8K0JSQ0</accession>
<evidence type="ECO:0000256" key="10">
    <source>
        <dbReference type="ARBA" id="ARBA00022737"/>
    </source>
</evidence>
<dbReference type="CDD" id="cd04048">
    <property type="entry name" value="C2A_Copine"/>
    <property type="match status" value="1"/>
</dbReference>
<dbReference type="EMBL" id="KZ308119">
    <property type="protein sequence ID" value="KAG8221995.1"/>
    <property type="molecule type" value="Genomic_DNA"/>
</dbReference>
<dbReference type="Pfam" id="PF00168">
    <property type="entry name" value="C2"/>
    <property type="match status" value="2"/>
</dbReference>
<evidence type="ECO:0000256" key="3">
    <source>
        <dbReference type="ARBA" id="ARBA00004246"/>
    </source>
</evidence>
<reference evidence="21" key="2">
    <citation type="submission" date="2017-10" db="EMBL/GenBank/DDBJ databases">
        <title>Ladona fulva Genome sequencing and assembly.</title>
        <authorList>
            <person name="Murali S."/>
            <person name="Richards S."/>
            <person name="Bandaranaike D."/>
            <person name="Bellair M."/>
            <person name="Blankenburg K."/>
            <person name="Chao H."/>
            <person name="Dinh H."/>
            <person name="Doddapaneni H."/>
            <person name="Dugan-Rocha S."/>
            <person name="Elkadiri S."/>
            <person name="Gnanaolivu R."/>
            <person name="Hernandez B."/>
            <person name="Skinner E."/>
            <person name="Javaid M."/>
            <person name="Lee S."/>
            <person name="Li M."/>
            <person name="Ming W."/>
            <person name="Munidasa M."/>
            <person name="Muniz J."/>
            <person name="Nguyen L."/>
            <person name="Hughes D."/>
            <person name="Osuji N."/>
            <person name="Pu L.-L."/>
            <person name="Puazo M."/>
            <person name="Qu C."/>
            <person name="Quiroz J."/>
            <person name="Raj R."/>
            <person name="Weissenberger G."/>
            <person name="Xin Y."/>
            <person name="Zou X."/>
            <person name="Han Y."/>
            <person name="Worley K."/>
            <person name="Muzny D."/>
            <person name="Gibbs R."/>
        </authorList>
    </citation>
    <scope>NUCLEOTIDE SEQUENCE</scope>
    <source>
        <strain evidence="21">Sampled in the wild</strain>
    </source>
</reference>
<dbReference type="CDD" id="cd04047">
    <property type="entry name" value="C2B_Copine"/>
    <property type="match status" value="1"/>
</dbReference>
<evidence type="ECO:0000256" key="6">
    <source>
        <dbReference type="ARBA" id="ARBA00022475"/>
    </source>
</evidence>
<dbReference type="InterPro" id="IPR010734">
    <property type="entry name" value="Copine_C"/>
</dbReference>
<feature type="region of interest" description="Disordered" evidence="19">
    <location>
        <begin position="544"/>
        <end position="564"/>
    </location>
</feature>
<protein>
    <recommendedName>
        <fullName evidence="17">Copine-3</fullName>
    </recommendedName>
    <alternativeName>
        <fullName evidence="18">Copine III</fullName>
    </alternativeName>
</protein>
<feature type="domain" description="C2" evidence="20">
    <location>
        <begin position="1"/>
        <end position="123"/>
    </location>
</feature>
<dbReference type="GO" id="GO:0046872">
    <property type="term" value="F:metal ion binding"/>
    <property type="evidence" value="ECO:0007669"/>
    <property type="project" value="UniProtKB-KW"/>
</dbReference>
<evidence type="ECO:0000259" key="20">
    <source>
        <dbReference type="PROSITE" id="PS50004"/>
    </source>
</evidence>
<evidence type="ECO:0000256" key="14">
    <source>
        <dbReference type="ARBA" id="ARBA00023242"/>
    </source>
</evidence>
<evidence type="ECO:0000313" key="21">
    <source>
        <dbReference type="EMBL" id="KAG8221995.1"/>
    </source>
</evidence>
<evidence type="ECO:0000256" key="11">
    <source>
        <dbReference type="ARBA" id="ARBA00022837"/>
    </source>
</evidence>
<keyword evidence="8" id="KW-0597">Phosphoprotein</keyword>
<dbReference type="Gene3D" id="2.60.40.150">
    <property type="entry name" value="C2 domain"/>
    <property type="match status" value="2"/>
</dbReference>
<dbReference type="Proteomes" id="UP000792457">
    <property type="component" value="Unassembled WGS sequence"/>
</dbReference>
<evidence type="ECO:0000256" key="8">
    <source>
        <dbReference type="ARBA" id="ARBA00022553"/>
    </source>
</evidence>
<evidence type="ECO:0000256" key="7">
    <source>
        <dbReference type="ARBA" id="ARBA00022490"/>
    </source>
</evidence>
<dbReference type="PROSITE" id="PS50004">
    <property type="entry name" value="C2"/>
    <property type="match status" value="2"/>
</dbReference>
<evidence type="ECO:0000256" key="15">
    <source>
        <dbReference type="ARBA" id="ARBA00058857"/>
    </source>
</evidence>
<dbReference type="InterPro" id="IPR036465">
    <property type="entry name" value="vWFA_dom_sf"/>
</dbReference>
<evidence type="ECO:0000256" key="9">
    <source>
        <dbReference type="ARBA" id="ARBA00022723"/>
    </source>
</evidence>
<dbReference type="AlphaFoldDB" id="A0A8K0JSQ0"/>
<dbReference type="InterPro" id="IPR035892">
    <property type="entry name" value="C2_domain_sf"/>
</dbReference>
<evidence type="ECO:0000256" key="12">
    <source>
        <dbReference type="ARBA" id="ARBA00022949"/>
    </source>
</evidence>
<comment type="function">
    <text evidence="15">Calcium-dependent phospholipid-binding protein that plays a role in ERBB2-mediated tumor cell migration in response to growth factor heregulin stimulation.</text>
</comment>
<dbReference type="InterPro" id="IPR002035">
    <property type="entry name" value="VWF_A"/>
</dbReference>
<evidence type="ECO:0000256" key="5">
    <source>
        <dbReference type="ARBA" id="ARBA00009048"/>
    </source>
</evidence>
<keyword evidence="14" id="KW-0539">Nucleus</keyword>
<dbReference type="GO" id="GO:0005544">
    <property type="term" value="F:calcium-dependent phospholipid binding"/>
    <property type="evidence" value="ECO:0007669"/>
    <property type="project" value="InterPro"/>
</dbReference>
<evidence type="ECO:0000256" key="1">
    <source>
        <dbReference type="ARBA" id="ARBA00004123"/>
    </source>
</evidence>
<evidence type="ECO:0000256" key="16">
    <source>
        <dbReference type="ARBA" id="ARBA00065466"/>
    </source>
</evidence>
<evidence type="ECO:0000256" key="2">
    <source>
        <dbReference type="ARBA" id="ARBA00004236"/>
    </source>
</evidence>
<feature type="domain" description="C2" evidence="20">
    <location>
        <begin position="134"/>
        <end position="257"/>
    </location>
</feature>
<keyword evidence="11" id="KW-0106">Calcium</keyword>
<keyword evidence="6" id="KW-1003">Cell membrane</keyword>
<dbReference type="OrthoDB" id="5855668at2759"/>
<dbReference type="Pfam" id="PF07002">
    <property type="entry name" value="Copine"/>
    <property type="match status" value="1"/>
</dbReference>
<sequence length="564" mass="63590">MSVFTPGTAQSPLTEVEITISCRSLQRKDVLSKSDPMVVVYIQPFGEKIWKEKCRTEAIENCHDPDFMRKVIIAYHFEEEQHLMFRVYDIDSESAELTKHDFLGVAVCTLGQIISKGKVQIPLSMDEVTCAEGNCGSIILSVEELASVRDNVILQFQGENLDRKDIFWKSDPFLVIMKAMENGDFNVVCKTEVVKLTLDPYWRKMSIPVRILCNGDFERTLKVVCYDWNRNGKNSLIGEFETNLKILSEGPGFKNMYTLINKEKRERKSNYQNSGKVSLIYYELQTLYSFMDYIIGGTEIHCSFAIDFTSSNGDPSLRSSLHYISSTLNSYEIAIQAVGTIIQDYASDREFPVLGFGARLPPDGRVSHEFFVNMRTDHPYCKGINGKYLSVLEAYHSCIRKVQLYGPTNFCPVINLVARFASVYRDGAHYFVLLIITDGVITDMQKTVEAIVCASCLPLSIIIVGVGEADFTAMEDLDSDTMPLTATDGTRAVRDIVQFVPMRNFLQPGVDPQVARIKLAKEVLAEIPAQFLSYMRPNRIVPRQTAPAEETAEPIPLPPDPELL</sequence>
<comment type="subcellular location">
    <subcellularLocation>
        <location evidence="3">Cell junction</location>
        <location evidence="3">Focal adhesion</location>
    </subcellularLocation>
    <subcellularLocation>
        <location evidence="2">Cell membrane</location>
    </subcellularLocation>
    <subcellularLocation>
        <location evidence="4">Cytoplasm</location>
    </subcellularLocation>
    <subcellularLocation>
        <location evidence="1">Nucleus</location>
    </subcellularLocation>
</comment>
<keyword evidence="12" id="KW-0965">Cell junction</keyword>
<evidence type="ECO:0000256" key="13">
    <source>
        <dbReference type="ARBA" id="ARBA00023136"/>
    </source>
</evidence>
<evidence type="ECO:0000256" key="17">
    <source>
        <dbReference type="ARBA" id="ARBA00074834"/>
    </source>
</evidence>
<evidence type="ECO:0000256" key="4">
    <source>
        <dbReference type="ARBA" id="ARBA00004496"/>
    </source>
</evidence>
<name>A0A8K0JSQ0_LADFU</name>
<dbReference type="InterPro" id="IPR000008">
    <property type="entry name" value="C2_dom"/>
</dbReference>
<dbReference type="GO" id="GO:0071277">
    <property type="term" value="P:cellular response to calcium ion"/>
    <property type="evidence" value="ECO:0007669"/>
    <property type="project" value="UniProtKB-ARBA"/>
</dbReference>
<keyword evidence="9" id="KW-0479">Metal-binding</keyword>
<organism evidence="21 22">
    <name type="scientific">Ladona fulva</name>
    <name type="common">Scarce chaser dragonfly</name>
    <name type="synonym">Libellula fulva</name>
    <dbReference type="NCBI Taxonomy" id="123851"/>
    <lineage>
        <taxon>Eukaryota</taxon>
        <taxon>Metazoa</taxon>
        <taxon>Ecdysozoa</taxon>
        <taxon>Arthropoda</taxon>
        <taxon>Hexapoda</taxon>
        <taxon>Insecta</taxon>
        <taxon>Pterygota</taxon>
        <taxon>Palaeoptera</taxon>
        <taxon>Odonata</taxon>
        <taxon>Epiprocta</taxon>
        <taxon>Anisoptera</taxon>
        <taxon>Libelluloidea</taxon>
        <taxon>Libellulidae</taxon>
        <taxon>Ladona</taxon>
    </lineage>
</organism>
<dbReference type="GO" id="GO:0005737">
    <property type="term" value="C:cytoplasm"/>
    <property type="evidence" value="ECO:0007669"/>
    <property type="project" value="UniProtKB-SubCell"/>
</dbReference>
<dbReference type="InterPro" id="IPR037768">
    <property type="entry name" value="C2B_Copine"/>
</dbReference>
<evidence type="ECO:0000256" key="18">
    <source>
        <dbReference type="ARBA" id="ARBA00076171"/>
    </source>
</evidence>
<dbReference type="SMART" id="SM00239">
    <property type="entry name" value="C2"/>
    <property type="match status" value="2"/>
</dbReference>
<evidence type="ECO:0000256" key="19">
    <source>
        <dbReference type="SAM" id="MobiDB-lite"/>
    </source>
</evidence>
<feature type="compositionally biased region" description="Pro residues" evidence="19">
    <location>
        <begin position="555"/>
        <end position="564"/>
    </location>
</feature>
<comment type="similarity">
    <text evidence="5">Belongs to the copine family.</text>
</comment>
<proteinExistence type="inferred from homology"/>
<comment type="caution">
    <text evidence="21">The sequence shown here is derived from an EMBL/GenBank/DDBJ whole genome shotgun (WGS) entry which is preliminary data.</text>
</comment>
<dbReference type="GO" id="GO:0005925">
    <property type="term" value="C:focal adhesion"/>
    <property type="evidence" value="ECO:0007669"/>
    <property type="project" value="UniProtKB-SubCell"/>
</dbReference>
<evidence type="ECO:0000313" key="22">
    <source>
        <dbReference type="Proteomes" id="UP000792457"/>
    </source>
</evidence>
<dbReference type="SMART" id="SM00327">
    <property type="entry name" value="VWA"/>
    <property type="match status" value="1"/>
</dbReference>
<gene>
    <name evidence="21" type="ORF">J437_LFUL003375</name>
</gene>
<keyword evidence="13" id="KW-0472">Membrane</keyword>
<comment type="subunit">
    <text evidence="16">Monomer. Interacts with ERBB2 (preferentially with the tyrosine phosphorylated form); this interaction occurs at the cell membrane and is increased in a growth factor heregulin-dependent manner. Interacts with SHC1; this interaction may mediate the binding of CPNE3 with ERBB2. Interacts with RACK1.</text>
</comment>
<reference evidence="21" key="1">
    <citation type="submission" date="2013-04" db="EMBL/GenBank/DDBJ databases">
        <authorList>
            <person name="Qu J."/>
            <person name="Murali S.C."/>
            <person name="Bandaranaike D."/>
            <person name="Bellair M."/>
            <person name="Blankenburg K."/>
            <person name="Chao H."/>
            <person name="Dinh H."/>
            <person name="Doddapaneni H."/>
            <person name="Downs B."/>
            <person name="Dugan-Rocha S."/>
            <person name="Elkadiri S."/>
            <person name="Gnanaolivu R.D."/>
            <person name="Hernandez B."/>
            <person name="Javaid M."/>
            <person name="Jayaseelan J.C."/>
            <person name="Lee S."/>
            <person name="Li M."/>
            <person name="Ming W."/>
            <person name="Munidasa M."/>
            <person name="Muniz J."/>
            <person name="Nguyen L."/>
            <person name="Ongeri F."/>
            <person name="Osuji N."/>
            <person name="Pu L.-L."/>
            <person name="Puazo M."/>
            <person name="Qu C."/>
            <person name="Quiroz J."/>
            <person name="Raj R."/>
            <person name="Weissenberger G."/>
            <person name="Xin Y."/>
            <person name="Zou X."/>
            <person name="Han Y."/>
            <person name="Richards S."/>
            <person name="Worley K."/>
            <person name="Muzny D."/>
            <person name="Gibbs R."/>
        </authorList>
    </citation>
    <scope>NUCLEOTIDE SEQUENCE</scope>
    <source>
        <strain evidence="21">Sampled in the wild</strain>
    </source>
</reference>
<dbReference type="GO" id="GO:0005634">
    <property type="term" value="C:nucleus"/>
    <property type="evidence" value="ECO:0007669"/>
    <property type="project" value="UniProtKB-SubCell"/>
</dbReference>
<dbReference type="PANTHER" id="PTHR10857:SF106">
    <property type="entry name" value="C2 DOMAIN-CONTAINING PROTEIN"/>
    <property type="match status" value="1"/>
</dbReference>
<dbReference type="GO" id="GO:0032991">
    <property type="term" value="C:protein-containing complex"/>
    <property type="evidence" value="ECO:0007669"/>
    <property type="project" value="UniProtKB-ARBA"/>
</dbReference>
<keyword evidence="22" id="KW-1185">Reference proteome</keyword>
<keyword evidence="7" id="KW-0963">Cytoplasm</keyword>
<dbReference type="GO" id="GO:0005886">
    <property type="term" value="C:plasma membrane"/>
    <property type="evidence" value="ECO:0007669"/>
    <property type="project" value="UniProtKB-SubCell"/>
</dbReference>
<dbReference type="SUPFAM" id="SSF49562">
    <property type="entry name" value="C2 domain (Calcium/lipid-binding domain, CaLB)"/>
    <property type="match status" value="2"/>
</dbReference>
<dbReference type="PANTHER" id="PTHR10857">
    <property type="entry name" value="COPINE"/>
    <property type="match status" value="1"/>
</dbReference>
<dbReference type="FunFam" id="2.60.40.150:FF:000042">
    <property type="entry name" value="Copine 3"/>
    <property type="match status" value="1"/>
</dbReference>
<dbReference type="InterPro" id="IPR045052">
    <property type="entry name" value="Copine"/>
</dbReference>
<dbReference type="SUPFAM" id="SSF53300">
    <property type="entry name" value="vWA-like"/>
    <property type="match status" value="1"/>
</dbReference>
<dbReference type="FunFam" id="2.60.40.150:FF:000099">
    <property type="entry name" value="Copine 3"/>
    <property type="match status" value="1"/>
</dbReference>
<keyword evidence="10" id="KW-0677">Repeat</keyword>